<dbReference type="RefSeq" id="WP_301757387.1">
    <property type="nucleotide sequence ID" value="NZ_JAUJSQ010000020.1"/>
</dbReference>
<organism evidence="1 2">
    <name type="scientific">Burkholderia metallica</name>
    <dbReference type="NCBI Taxonomy" id="488729"/>
    <lineage>
        <taxon>Bacteria</taxon>
        <taxon>Pseudomonadati</taxon>
        <taxon>Pseudomonadota</taxon>
        <taxon>Betaproteobacteria</taxon>
        <taxon>Burkholderiales</taxon>
        <taxon>Burkholderiaceae</taxon>
        <taxon>Burkholderia</taxon>
        <taxon>Burkholderia cepacia complex</taxon>
    </lineage>
</organism>
<dbReference type="EMBL" id="JAUJSQ010000020">
    <property type="protein sequence ID" value="MDN7935989.1"/>
    <property type="molecule type" value="Genomic_DNA"/>
</dbReference>
<dbReference type="Proteomes" id="UP001171606">
    <property type="component" value="Unassembled WGS sequence"/>
</dbReference>
<gene>
    <name evidence="1" type="ORF">QZM52_32435</name>
</gene>
<accession>A0ABT8PLT9</accession>
<evidence type="ECO:0000313" key="1">
    <source>
        <dbReference type="EMBL" id="MDN7935989.1"/>
    </source>
</evidence>
<sequence length="120" mass="13413">MERKLMDYPMYAPLVKYIYDEMRQGHFDDLVRQGLAGPSSASEYGAALEACLGNEVMGPIPDEALMDGYVFEIGGHKSDRLSIEVPVFAEDGRSDAFAVFRVKTDESARPILYLYDILVP</sequence>
<keyword evidence="2" id="KW-1185">Reference proteome</keyword>
<name>A0ABT8PLT9_9BURK</name>
<protein>
    <submittedName>
        <fullName evidence="1">Uncharacterized protein</fullName>
    </submittedName>
</protein>
<comment type="caution">
    <text evidence="1">The sequence shown here is derived from an EMBL/GenBank/DDBJ whole genome shotgun (WGS) entry which is preliminary data.</text>
</comment>
<reference evidence="1" key="1">
    <citation type="submission" date="2023-07" db="EMBL/GenBank/DDBJ databases">
        <title>A collection of bacterial strains from the Burkholderia cepacia Research Laboratory and Repository.</title>
        <authorList>
            <person name="Lipuma J."/>
            <person name="Spilker T."/>
            <person name="Caverly L."/>
        </authorList>
    </citation>
    <scope>NUCLEOTIDE SEQUENCE</scope>
    <source>
        <strain evidence="1">AU42020</strain>
    </source>
</reference>
<evidence type="ECO:0000313" key="2">
    <source>
        <dbReference type="Proteomes" id="UP001171606"/>
    </source>
</evidence>
<proteinExistence type="predicted"/>